<dbReference type="OrthoDB" id="436233at2759"/>
<accession>A0A2C6KPG4</accession>
<evidence type="ECO:0000313" key="3">
    <source>
        <dbReference type="Proteomes" id="UP000221165"/>
    </source>
</evidence>
<sequence>MQASEIASLVNSKADGADIYLAIRMVPDLHIDAIVQPITASILRISLTLQFSEDFLWSTWWHGRGEPFHVWIEDQENPQLLHAEEVTLHKE</sequence>
<protein>
    <submittedName>
        <fullName evidence="2">Activating signal cointegrator 1 complex subunit</fullName>
    </submittedName>
</protein>
<gene>
    <name evidence="2" type="ORF">CSUI_006734</name>
</gene>
<organism evidence="2 3">
    <name type="scientific">Cystoisospora suis</name>
    <dbReference type="NCBI Taxonomy" id="483139"/>
    <lineage>
        <taxon>Eukaryota</taxon>
        <taxon>Sar</taxon>
        <taxon>Alveolata</taxon>
        <taxon>Apicomplexa</taxon>
        <taxon>Conoidasida</taxon>
        <taxon>Coccidia</taxon>
        <taxon>Eucoccidiorida</taxon>
        <taxon>Eimeriorina</taxon>
        <taxon>Sarcocystidae</taxon>
        <taxon>Cystoisospora</taxon>
    </lineage>
</organism>
<dbReference type="GeneID" id="94430098"/>
<dbReference type="RefSeq" id="XP_067921137.1">
    <property type="nucleotide sequence ID" value="XM_068066887.1"/>
</dbReference>
<dbReference type="SUPFAM" id="SSF81296">
    <property type="entry name" value="E set domains"/>
    <property type="match status" value="1"/>
</dbReference>
<comment type="caution">
    <text evidence="2">The sequence shown here is derived from an EMBL/GenBank/DDBJ whole genome shotgun (WGS) entry which is preliminary data.</text>
</comment>
<keyword evidence="3" id="KW-1185">Reference proteome</keyword>
<dbReference type="EMBL" id="MIGC01003437">
    <property type="protein sequence ID" value="PHJ19437.1"/>
    <property type="molecule type" value="Genomic_DNA"/>
</dbReference>
<dbReference type="InterPro" id="IPR014756">
    <property type="entry name" value="Ig_E-set"/>
</dbReference>
<proteinExistence type="predicted"/>
<dbReference type="Pfam" id="PF02889">
    <property type="entry name" value="Sec63"/>
    <property type="match status" value="1"/>
</dbReference>
<dbReference type="AlphaFoldDB" id="A0A2C6KPG4"/>
<dbReference type="Gene3D" id="2.60.40.150">
    <property type="entry name" value="C2 domain"/>
    <property type="match status" value="1"/>
</dbReference>
<name>A0A2C6KPG4_9APIC</name>
<dbReference type="InterPro" id="IPR004179">
    <property type="entry name" value="Sec63-dom"/>
</dbReference>
<dbReference type="InterPro" id="IPR035892">
    <property type="entry name" value="C2_domain_sf"/>
</dbReference>
<evidence type="ECO:0000313" key="2">
    <source>
        <dbReference type="EMBL" id="PHJ19437.1"/>
    </source>
</evidence>
<reference evidence="2 3" key="1">
    <citation type="journal article" date="2017" name="Int. J. Parasitol.">
        <title>The genome of the protozoan parasite Cystoisospora suis and a reverse vaccinology approach to identify vaccine candidates.</title>
        <authorList>
            <person name="Palmieri N."/>
            <person name="Shrestha A."/>
            <person name="Ruttkowski B."/>
            <person name="Beck T."/>
            <person name="Vogl C."/>
            <person name="Tomley F."/>
            <person name="Blake D.P."/>
            <person name="Joachim A."/>
        </authorList>
    </citation>
    <scope>NUCLEOTIDE SEQUENCE [LARGE SCALE GENOMIC DNA]</scope>
    <source>
        <strain evidence="2 3">Wien I</strain>
    </source>
</reference>
<feature type="non-terminal residue" evidence="2">
    <location>
        <position position="91"/>
    </location>
</feature>
<dbReference type="Proteomes" id="UP000221165">
    <property type="component" value="Unassembled WGS sequence"/>
</dbReference>
<feature type="domain" description="SEC63" evidence="1">
    <location>
        <begin position="26"/>
        <end position="90"/>
    </location>
</feature>
<evidence type="ECO:0000259" key="1">
    <source>
        <dbReference type="Pfam" id="PF02889"/>
    </source>
</evidence>
<dbReference type="VEuPathDB" id="ToxoDB:CSUI_006734"/>